<evidence type="ECO:0000313" key="1">
    <source>
        <dbReference type="EMBL" id="OGN08176.1"/>
    </source>
</evidence>
<name>A0A1F8F7E0_9BACT</name>
<proteinExistence type="predicted"/>
<reference evidence="1 2" key="1">
    <citation type="journal article" date="2016" name="Nat. Commun.">
        <title>Thousands of microbial genomes shed light on interconnected biogeochemical processes in an aquifer system.</title>
        <authorList>
            <person name="Anantharaman K."/>
            <person name="Brown C.T."/>
            <person name="Hug L.A."/>
            <person name="Sharon I."/>
            <person name="Castelle C.J."/>
            <person name="Probst A.J."/>
            <person name="Thomas B.C."/>
            <person name="Singh A."/>
            <person name="Wilkins M.J."/>
            <person name="Karaoz U."/>
            <person name="Brodie E.L."/>
            <person name="Williams K.H."/>
            <person name="Hubbard S.S."/>
            <person name="Banfield J.F."/>
        </authorList>
    </citation>
    <scope>NUCLEOTIDE SEQUENCE [LARGE SCALE GENOMIC DNA]</scope>
</reference>
<evidence type="ECO:0000313" key="2">
    <source>
        <dbReference type="Proteomes" id="UP000177167"/>
    </source>
</evidence>
<accession>A0A1F8F7E0</accession>
<dbReference type="AlphaFoldDB" id="A0A1F8F7E0"/>
<sequence>MSVNVKMKQAVLLMLGLGLVVGAASVAPAIASSPLRVSVGRYHPVLPLDSKTANWAVRVVYEHHPDNEAMETTCEGSSISVASGRGLIGRKEGISEELFPFNLPNGNYACEVVLVRRTKDVFRTRTATFAVVIN</sequence>
<organism evidence="1 2">
    <name type="scientific">Candidatus Yanofskybacteria bacterium RIFCSPHIGHO2_02_FULL_41_11</name>
    <dbReference type="NCBI Taxonomy" id="1802675"/>
    <lineage>
        <taxon>Bacteria</taxon>
        <taxon>Candidatus Yanofskyibacteriota</taxon>
    </lineage>
</organism>
<dbReference type="EMBL" id="MGJP01000067">
    <property type="protein sequence ID" value="OGN08176.1"/>
    <property type="molecule type" value="Genomic_DNA"/>
</dbReference>
<gene>
    <name evidence="1" type="ORF">A3J46_00875</name>
</gene>
<dbReference type="Proteomes" id="UP000177167">
    <property type="component" value="Unassembled WGS sequence"/>
</dbReference>
<protein>
    <submittedName>
        <fullName evidence="1">Uncharacterized protein</fullName>
    </submittedName>
</protein>
<comment type="caution">
    <text evidence="1">The sequence shown here is derived from an EMBL/GenBank/DDBJ whole genome shotgun (WGS) entry which is preliminary data.</text>
</comment>